<dbReference type="AlphaFoldDB" id="A0A8S9LYJ9"/>
<comment type="caution">
    <text evidence="1">The sequence shown here is derived from an EMBL/GenBank/DDBJ whole genome shotgun (WGS) entry which is preliminary data.</text>
</comment>
<name>A0A8S9LYJ9_BRACR</name>
<gene>
    <name evidence="1" type="ORF">F2Q70_00009366</name>
</gene>
<organism evidence="1">
    <name type="scientific">Brassica cretica</name>
    <name type="common">Mustard</name>
    <dbReference type="NCBI Taxonomy" id="69181"/>
    <lineage>
        <taxon>Eukaryota</taxon>
        <taxon>Viridiplantae</taxon>
        <taxon>Streptophyta</taxon>
        <taxon>Embryophyta</taxon>
        <taxon>Tracheophyta</taxon>
        <taxon>Spermatophyta</taxon>
        <taxon>Magnoliopsida</taxon>
        <taxon>eudicotyledons</taxon>
        <taxon>Gunneridae</taxon>
        <taxon>Pentapetalae</taxon>
        <taxon>rosids</taxon>
        <taxon>malvids</taxon>
        <taxon>Brassicales</taxon>
        <taxon>Brassicaceae</taxon>
        <taxon>Brassiceae</taxon>
        <taxon>Brassica</taxon>
    </lineage>
</organism>
<dbReference type="EMBL" id="QGKY02000089">
    <property type="protein sequence ID" value="KAF2610103.1"/>
    <property type="molecule type" value="Genomic_DNA"/>
</dbReference>
<sequence>MDSWEKRRRRERIAPLKMFRFEDFCGPLISAESTNGLEEGDDDMAQELNAVEIAAAYRLLSLGVGYCCDGPDALLGQMLY</sequence>
<proteinExistence type="predicted"/>
<reference evidence="1" key="1">
    <citation type="submission" date="2019-12" db="EMBL/GenBank/DDBJ databases">
        <title>Genome sequencing and annotation of Brassica cretica.</title>
        <authorList>
            <person name="Studholme D.J."/>
            <person name="Sarris P.F."/>
        </authorList>
    </citation>
    <scope>NUCLEOTIDE SEQUENCE</scope>
    <source>
        <strain evidence="1">PFS-102/07</strain>
        <tissue evidence="1">Leaf</tissue>
    </source>
</reference>
<protein>
    <submittedName>
        <fullName evidence="1">Uncharacterized protein</fullName>
    </submittedName>
</protein>
<evidence type="ECO:0000313" key="1">
    <source>
        <dbReference type="EMBL" id="KAF2610103.1"/>
    </source>
</evidence>
<accession>A0A8S9LYJ9</accession>